<comment type="caution">
    <text evidence="2">The sequence shown here is derived from an EMBL/GenBank/DDBJ whole genome shotgun (WGS) entry which is preliminary data.</text>
</comment>
<keyword evidence="1" id="KW-1133">Transmembrane helix</keyword>
<evidence type="ECO:0000256" key="1">
    <source>
        <dbReference type="SAM" id="Phobius"/>
    </source>
</evidence>
<reference evidence="2 3" key="1">
    <citation type="journal article" date="2024" name="Front Chem Biol">
        <title>Unveiling the potential of Daldinia eschscholtzii MFLUCC 19-0629 through bioactivity and bioinformatics studies for enhanced sustainable agriculture production.</title>
        <authorList>
            <person name="Brooks S."/>
            <person name="Weaver J.A."/>
            <person name="Klomchit A."/>
            <person name="Alharthi S.A."/>
            <person name="Onlamun T."/>
            <person name="Nurani R."/>
            <person name="Vong T.K."/>
            <person name="Alberti F."/>
            <person name="Greco C."/>
        </authorList>
    </citation>
    <scope>NUCLEOTIDE SEQUENCE [LARGE SCALE GENOMIC DNA]</scope>
    <source>
        <strain evidence="2">MFLUCC 19-0629</strain>
    </source>
</reference>
<protein>
    <recommendedName>
        <fullName evidence="4">Pyridoxamine 5'-phosphate oxidase putative domain-containing protein</fullName>
    </recommendedName>
</protein>
<keyword evidence="3" id="KW-1185">Reference proteome</keyword>
<organism evidence="2 3">
    <name type="scientific">Daldinia eschscholtzii</name>
    <dbReference type="NCBI Taxonomy" id="292717"/>
    <lineage>
        <taxon>Eukaryota</taxon>
        <taxon>Fungi</taxon>
        <taxon>Dikarya</taxon>
        <taxon>Ascomycota</taxon>
        <taxon>Pezizomycotina</taxon>
        <taxon>Sordariomycetes</taxon>
        <taxon>Xylariomycetidae</taxon>
        <taxon>Xylariales</taxon>
        <taxon>Hypoxylaceae</taxon>
        <taxon>Daldinia</taxon>
    </lineage>
</organism>
<evidence type="ECO:0000313" key="2">
    <source>
        <dbReference type="EMBL" id="KAK6952452.1"/>
    </source>
</evidence>
<dbReference type="EMBL" id="JBANMG010000006">
    <property type="protein sequence ID" value="KAK6952452.1"/>
    <property type="molecule type" value="Genomic_DNA"/>
</dbReference>
<evidence type="ECO:0008006" key="4">
    <source>
        <dbReference type="Google" id="ProtNLM"/>
    </source>
</evidence>
<dbReference type="SUPFAM" id="SSF50475">
    <property type="entry name" value="FMN-binding split barrel"/>
    <property type="match status" value="1"/>
</dbReference>
<proteinExistence type="predicted"/>
<dbReference type="PANTHER" id="PTHR39336">
    <property type="entry name" value="PYRIDOXAMINE PHOSPHATE OXIDASE FAMILY PROTEIN (AFU_ORTHOLOGUE AFUA_6G11440)"/>
    <property type="match status" value="1"/>
</dbReference>
<sequence length="284" mass="31575">MGAYYETIPKQSLIDWMLAQKVFWIATAPLSGNGHVNVSPKGGQYFGIPDDKTFWFLDLTGSGNETISHLIEPGNGRVTILFNAFEGPPRIVRLWGKGRVLENGTPDFDSIVQKENIEVIPGTRSVIVVDIHQVGTSCGYSVPIFDFKEFRTTLNDFFKRKEEKFLEGNEKESMDRYWALKNARSMDGLPGMPRGLKAGRVYAIEPIKKMVGPLAPKNGVISGARSGFLLEHFVIIVLTLLLAIALATHPAFQHHAQARIRDAVLQIKAVPSALPSSVRFRELK</sequence>
<evidence type="ECO:0000313" key="3">
    <source>
        <dbReference type="Proteomes" id="UP001369815"/>
    </source>
</evidence>
<dbReference type="Proteomes" id="UP001369815">
    <property type="component" value="Unassembled WGS sequence"/>
</dbReference>
<feature type="transmembrane region" description="Helical" evidence="1">
    <location>
        <begin position="233"/>
        <end position="252"/>
    </location>
</feature>
<keyword evidence="1" id="KW-0812">Transmembrane</keyword>
<dbReference type="PANTHER" id="PTHR39336:SF3">
    <property type="entry name" value="PYRIDOXAMINE PHOSPHATE OXIDASE"/>
    <property type="match status" value="1"/>
</dbReference>
<accession>A0AAX6MJU8</accession>
<gene>
    <name evidence="2" type="ORF">Daesc_006989</name>
</gene>
<name>A0AAX6MJU8_9PEZI</name>
<dbReference type="Gene3D" id="2.30.110.10">
    <property type="entry name" value="Electron Transport, Fmn-binding Protein, Chain A"/>
    <property type="match status" value="1"/>
</dbReference>
<dbReference type="InterPro" id="IPR012349">
    <property type="entry name" value="Split_barrel_FMN-bd"/>
</dbReference>
<dbReference type="AlphaFoldDB" id="A0AAX6MJU8"/>
<keyword evidence="1" id="KW-0472">Membrane</keyword>